<protein>
    <recommendedName>
        <fullName evidence="3">Transcriptional regulator</fullName>
    </recommendedName>
</protein>
<name>A0A147IJP4_9SPHN</name>
<organism evidence="1 2">
    <name type="scientific">Sphingomonas yabuuchiae</name>
    <dbReference type="NCBI Taxonomy" id="172044"/>
    <lineage>
        <taxon>Bacteria</taxon>
        <taxon>Pseudomonadati</taxon>
        <taxon>Pseudomonadota</taxon>
        <taxon>Alphaproteobacteria</taxon>
        <taxon>Sphingomonadales</taxon>
        <taxon>Sphingomonadaceae</taxon>
        <taxon>Sphingomonas</taxon>
    </lineage>
</organism>
<evidence type="ECO:0000313" key="2">
    <source>
        <dbReference type="Proteomes" id="UP000073923"/>
    </source>
</evidence>
<evidence type="ECO:0008006" key="3">
    <source>
        <dbReference type="Google" id="ProtNLM"/>
    </source>
</evidence>
<gene>
    <name evidence="1" type="ORF">NS355_17245</name>
</gene>
<reference evidence="1 2" key="1">
    <citation type="journal article" date="2016" name="Front. Microbiol.">
        <title>Genomic Resource of Rice Seed Associated Bacteria.</title>
        <authorList>
            <person name="Midha S."/>
            <person name="Bansal K."/>
            <person name="Sharma S."/>
            <person name="Kumar N."/>
            <person name="Patil P.P."/>
            <person name="Chaudhry V."/>
            <person name="Patil P.B."/>
        </authorList>
    </citation>
    <scope>NUCLEOTIDE SEQUENCE [LARGE SCALE GENOMIC DNA]</scope>
    <source>
        <strain evidence="1 2">NS355</strain>
    </source>
</reference>
<dbReference type="Proteomes" id="UP000073923">
    <property type="component" value="Unassembled WGS sequence"/>
</dbReference>
<dbReference type="PATRIC" id="fig|172044.3.peg.387"/>
<comment type="caution">
    <text evidence="1">The sequence shown here is derived from an EMBL/GenBank/DDBJ whole genome shotgun (WGS) entry which is preliminary data.</text>
</comment>
<dbReference type="AlphaFoldDB" id="A0A147IJP4"/>
<dbReference type="EMBL" id="LDTF01000121">
    <property type="protein sequence ID" value="KTT94481.1"/>
    <property type="molecule type" value="Genomic_DNA"/>
</dbReference>
<accession>A0A147IJP4</accession>
<proteinExistence type="predicted"/>
<sequence length="60" mass="6793">MSMELLRMIDRYLKASLMPETKFGRLAVNDPRLVSDLRKGREPGPEMIARVTAFIKGQSA</sequence>
<evidence type="ECO:0000313" key="1">
    <source>
        <dbReference type="EMBL" id="KTT94481.1"/>
    </source>
</evidence>